<evidence type="ECO:0000313" key="2">
    <source>
        <dbReference type="Proteomes" id="UP000313849"/>
    </source>
</evidence>
<accession>A0A5C5B7K6</accession>
<name>A0A5C5B7K6_9MICO</name>
<proteinExistence type="predicted"/>
<organism evidence="1 2">
    <name type="scientific">Miniimonas arenae</name>
    <dbReference type="NCBI Taxonomy" id="676201"/>
    <lineage>
        <taxon>Bacteria</taxon>
        <taxon>Bacillati</taxon>
        <taxon>Actinomycetota</taxon>
        <taxon>Actinomycetes</taxon>
        <taxon>Micrococcales</taxon>
        <taxon>Beutenbergiaceae</taxon>
        <taxon>Miniimonas</taxon>
    </lineage>
</organism>
<sequence length="67" mass="7327">MSSTMGTLHYGGSEAPIHIEERALAHLKVIPRRVAMAQDDTPTTASWTEIARSPFVSLGTYRRSGGR</sequence>
<keyword evidence="2" id="KW-1185">Reference proteome</keyword>
<dbReference type="Proteomes" id="UP000313849">
    <property type="component" value="Unassembled WGS sequence"/>
</dbReference>
<dbReference type="RefSeq" id="WP_139987860.1">
    <property type="nucleotide sequence ID" value="NZ_VENP01000089.1"/>
</dbReference>
<dbReference type="AlphaFoldDB" id="A0A5C5B7K6"/>
<dbReference type="EMBL" id="VENP01000089">
    <property type="protein sequence ID" value="TNU72880.1"/>
    <property type="molecule type" value="Genomic_DNA"/>
</dbReference>
<gene>
    <name evidence="1" type="ORF">FH969_14385</name>
</gene>
<protein>
    <submittedName>
        <fullName evidence="1">Uncharacterized protein</fullName>
    </submittedName>
</protein>
<evidence type="ECO:0000313" key="1">
    <source>
        <dbReference type="EMBL" id="TNU72880.1"/>
    </source>
</evidence>
<reference evidence="1 2" key="1">
    <citation type="submission" date="2019-06" db="EMBL/GenBank/DDBJ databases">
        <title>Draft genome sequence of Miniimonas arenae KCTC 19750T isolated from sea sand.</title>
        <authorList>
            <person name="Park S.-J."/>
        </authorList>
    </citation>
    <scope>NUCLEOTIDE SEQUENCE [LARGE SCALE GENOMIC DNA]</scope>
    <source>
        <strain evidence="1 2">KCTC 19750</strain>
    </source>
</reference>
<comment type="caution">
    <text evidence="1">The sequence shown here is derived from an EMBL/GenBank/DDBJ whole genome shotgun (WGS) entry which is preliminary data.</text>
</comment>
<dbReference type="OrthoDB" id="5123855at2"/>